<keyword evidence="3" id="KW-1003">Cell membrane</keyword>
<evidence type="ECO:0000256" key="6">
    <source>
        <dbReference type="ARBA" id="ARBA00023136"/>
    </source>
</evidence>
<dbReference type="Pfam" id="PF00528">
    <property type="entry name" value="BPD_transp_1"/>
    <property type="match status" value="1"/>
</dbReference>
<keyword evidence="11" id="KW-1185">Reference proteome</keyword>
<dbReference type="InterPro" id="IPR025966">
    <property type="entry name" value="OppC_N"/>
</dbReference>
<keyword evidence="6 7" id="KW-0472">Membrane</keyword>
<feature type="transmembrane region" description="Helical" evidence="7">
    <location>
        <begin position="243"/>
        <end position="270"/>
    </location>
</feature>
<accession>A0A2M9HCV9</accession>
<dbReference type="Gene3D" id="1.10.3720.10">
    <property type="entry name" value="MetI-like"/>
    <property type="match status" value="1"/>
</dbReference>
<dbReference type="AlphaFoldDB" id="A0A2M9HCV9"/>
<dbReference type="Proteomes" id="UP000231451">
    <property type="component" value="Unassembled WGS sequence"/>
</dbReference>
<feature type="transmembrane region" description="Helical" evidence="7">
    <location>
        <begin position="157"/>
        <end position="178"/>
    </location>
</feature>
<gene>
    <name evidence="10" type="ORF">CSQ87_08910</name>
</gene>
<comment type="caution">
    <text evidence="10">The sequence shown here is derived from an EMBL/GenBank/DDBJ whole genome shotgun (WGS) entry which is preliminary data.</text>
</comment>
<sequence>MSEATVRNTTSADAKTSLGTVGAASNKPTSGRKIEQLSTGQATWRRLRHDKASMIAMGFIVFLVLLAVFAPVLAMVTGHDPAQQYRETGLTATGLPTGPGHEFWFGADQLGRDELVRIAYGARVSLLVGVVASMCGSLIAVVIGVLAGYFGGWVDNVLSRITDFVMTIPFLLCALALVSVFGASIRMCLFVVIFFSWAVTGRVIRAQVQVLKKKEFVEAARSLGASDASIIVKDILPNLTETIIVYTTQGIPSCIVFEASLSFLGMGIVPPTPSWGGMLSEAAGNSIYMVAPWLVFFPGLFLLMTTLSFNILGDGLRDALDPKAGRRMLAKRRKRKGLAAVAGAAPVVAQVSAAKDDLAVAAQSALASGSVAGARPVAAAHSVSAAHSVAAVRSVPMGKEGH</sequence>
<reference evidence="10 11" key="1">
    <citation type="submission" date="2017-10" db="EMBL/GenBank/DDBJ databases">
        <title>Draft genome sequences of strains TRE 1, TRE 9, TRE H and TRI 7, isolated from tamarins, belonging to four potential novel Bifidobacterium species.</title>
        <authorList>
            <person name="Mattarelli P."/>
            <person name="Modesto M."/>
            <person name="Puglisi E."/>
            <person name="Morelli L."/>
            <person name="Spezio C."/>
            <person name="Bonetti A."/>
            <person name="Sandri C."/>
        </authorList>
    </citation>
    <scope>NUCLEOTIDE SEQUENCE [LARGE SCALE GENOMIC DNA]</scope>
    <source>
        <strain evidence="11">TRI7</strain>
    </source>
</reference>
<comment type="similarity">
    <text evidence="7">Belongs to the binding-protein-dependent transport system permease family.</text>
</comment>
<keyword evidence="2 7" id="KW-0813">Transport</keyword>
<evidence type="ECO:0000259" key="9">
    <source>
        <dbReference type="PROSITE" id="PS50928"/>
    </source>
</evidence>
<feature type="transmembrane region" description="Helical" evidence="7">
    <location>
        <begin position="184"/>
        <end position="204"/>
    </location>
</feature>
<dbReference type="InterPro" id="IPR000515">
    <property type="entry name" value="MetI-like"/>
</dbReference>
<evidence type="ECO:0000256" key="1">
    <source>
        <dbReference type="ARBA" id="ARBA00004651"/>
    </source>
</evidence>
<evidence type="ECO:0000256" key="2">
    <source>
        <dbReference type="ARBA" id="ARBA00022448"/>
    </source>
</evidence>
<dbReference type="PANTHER" id="PTHR43386:SF1">
    <property type="entry name" value="D,D-DIPEPTIDE TRANSPORT SYSTEM PERMEASE PROTEIN DDPC-RELATED"/>
    <property type="match status" value="1"/>
</dbReference>
<dbReference type="PANTHER" id="PTHR43386">
    <property type="entry name" value="OLIGOPEPTIDE TRANSPORT SYSTEM PERMEASE PROTEIN APPC"/>
    <property type="match status" value="1"/>
</dbReference>
<dbReference type="GO" id="GO:0005886">
    <property type="term" value="C:plasma membrane"/>
    <property type="evidence" value="ECO:0007669"/>
    <property type="project" value="UniProtKB-SubCell"/>
</dbReference>
<dbReference type="InterPro" id="IPR035906">
    <property type="entry name" value="MetI-like_sf"/>
</dbReference>
<dbReference type="CDD" id="cd06261">
    <property type="entry name" value="TM_PBP2"/>
    <property type="match status" value="1"/>
</dbReference>
<evidence type="ECO:0000256" key="8">
    <source>
        <dbReference type="SAM" id="MobiDB-lite"/>
    </source>
</evidence>
<feature type="transmembrane region" description="Helical" evidence="7">
    <location>
        <begin position="290"/>
        <end position="316"/>
    </location>
</feature>
<dbReference type="PROSITE" id="PS50928">
    <property type="entry name" value="ABC_TM1"/>
    <property type="match status" value="1"/>
</dbReference>
<evidence type="ECO:0000256" key="5">
    <source>
        <dbReference type="ARBA" id="ARBA00022989"/>
    </source>
</evidence>
<name>A0A2M9HCV9_9BIFI</name>
<dbReference type="InterPro" id="IPR050366">
    <property type="entry name" value="BP-dependent_transpt_permease"/>
</dbReference>
<keyword evidence="5 7" id="KW-1133">Transmembrane helix</keyword>
<feature type="transmembrane region" description="Helical" evidence="7">
    <location>
        <begin position="124"/>
        <end position="150"/>
    </location>
</feature>
<evidence type="ECO:0000313" key="10">
    <source>
        <dbReference type="EMBL" id="PJM74650.1"/>
    </source>
</evidence>
<dbReference type="EMBL" id="PEBK01000009">
    <property type="protein sequence ID" value="PJM74650.1"/>
    <property type="molecule type" value="Genomic_DNA"/>
</dbReference>
<dbReference type="SUPFAM" id="SSF161098">
    <property type="entry name" value="MetI-like"/>
    <property type="match status" value="1"/>
</dbReference>
<keyword evidence="4 7" id="KW-0812">Transmembrane</keyword>
<feature type="domain" description="ABC transmembrane type-1" evidence="9">
    <location>
        <begin position="122"/>
        <end position="313"/>
    </location>
</feature>
<protein>
    <submittedName>
        <fullName evidence="10">ABC transporter permease</fullName>
    </submittedName>
</protein>
<dbReference type="GO" id="GO:0055085">
    <property type="term" value="P:transmembrane transport"/>
    <property type="evidence" value="ECO:0007669"/>
    <property type="project" value="InterPro"/>
</dbReference>
<feature type="transmembrane region" description="Helical" evidence="7">
    <location>
        <begin position="54"/>
        <end position="76"/>
    </location>
</feature>
<proteinExistence type="inferred from homology"/>
<organism evidence="10 11">
    <name type="scientific">Bifidobacterium simiarum</name>
    <dbReference type="NCBI Taxonomy" id="2045441"/>
    <lineage>
        <taxon>Bacteria</taxon>
        <taxon>Bacillati</taxon>
        <taxon>Actinomycetota</taxon>
        <taxon>Actinomycetes</taxon>
        <taxon>Bifidobacteriales</taxon>
        <taxon>Bifidobacteriaceae</taxon>
        <taxon>Bifidobacterium</taxon>
    </lineage>
</organism>
<dbReference type="RefSeq" id="WP_100513531.1">
    <property type="nucleotide sequence ID" value="NZ_PEBK01000009.1"/>
</dbReference>
<evidence type="ECO:0000313" key="11">
    <source>
        <dbReference type="Proteomes" id="UP000231451"/>
    </source>
</evidence>
<evidence type="ECO:0000256" key="7">
    <source>
        <dbReference type="RuleBase" id="RU363032"/>
    </source>
</evidence>
<dbReference type="Pfam" id="PF12911">
    <property type="entry name" value="OppC_N"/>
    <property type="match status" value="1"/>
</dbReference>
<dbReference type="OrthoDB" id="9812701at2"/>
<feature type="compositionally biased region" description="Polar residues" evidence="8">
    <location>
        <begin position="1"/>
        <end position="19"/>
    </location>
</feature>
<feature type="transmembrane region" description="Helical" evidence="7">
    <location>
        <begin position="337"/>
        <end position="354"/>
    </location>
</feature>
<feature type="region of interest" description="Disordered" evidence="8">
    <location>
        <begin position="1"/>
        <end position="36"/>
    </location>
</feature>
<evidence type="ECO:0000256" key="4">
    <source>
        <dbReference type="ARBA" id="ARBA00022692"/>
    </source>
</evidence>
<evidence type="ECO:0000256" key="3">
    <source>
        <dbReference type="ARBA" id="ARBA00022475"/>
    </source>
</evidence>
<comment type="subcellular location">
    <subcellularLocation>
        <location evidence="1 7">Cell membrane</location>
        <topology evidence="1 7">Multi-pass membrane protein</topology>
    </subcellularLocation>
</comment>